<dbReference type="EMBL" id="JWIC01000009">
    <property type="protein sequence ID" value="KID55354.1"/>
    <property type="molecule type" value="Genomic_DNA"/>
</dbReference>
<dbReference type="OrthoDB" id="9779518at2"/>
<evidence type="ECO:0000256" key="1">
    <source>
        <dbReference type="SAM" id="MobiDB-lite"/>
    </source>
</evidence>
<dbReference type="Proteomes" id="UP000031327">
    <property type="component" value="Unassembled WGS sequence"/>
</dbReference>
<dbReference type="InterPro" id="IPR016031">
    <property type="entry name" value="Trp_RNA-bd_attenuator-like_dom"/>
</dbReference>
<reference evidence="2 3" key="1">
    <citation type="submission" date="2014-12" db="EMBL/GenBank/DDBJ databases">
        <title>Draft Genome Sequence of Pseudoalteromonas luteoviolacea HI1.</title>
        <authorList>
            <person name="Asahina A.Y."/>
            <person name="Hadfield M.G."/>
        </authorList>
    </citation>
    <scope>NUCLEOTIDE SEQUENCE [LARGE SCALE GENOMIC DNA]</scope>
    <source>
        <strain evidence="2 3">HI1</strain>
    </source>
</reference>
<name>A0A0C1MEZ0_9GAMM</name>
<dbReference type="Pfam" id="PF01987">
    <property type="entry name" value="AIM24"/>
    <property type="match status" value="1"/>
</dbReference>
<dbReference type="PANTHER" id="PTHR43657">
    <property type="entry name" value="TRYPTOPHAN RNA-BINDING ATTENUATOR PROTEIN-LIKE PROTEIN"/>
    <property type="match status" value="1"/>
</dbReference>
<dbReference type="Gene3D" id="3.60.160.10">
    <property type="entry name" value="Mitochondrial biogenesis AIM24"/>
    <property type="match status" value="1"/>
</dbReference>
<dbReference type="RefSeq" id="WP_039611344.1">
    <property type="nucleotide sequence ID" value="NZ_JWIC01000009.1"/>
</dbReference>
<dbReference type="InterPro" id="IPR036983">
    <property type="entry name" value="AIM24_sf"/>
</dbReference>
<gene>
    <name evidence="2" type="ORF">JF50_21085</name>
</gene>
<protein>
    <recommendedName>
        <fullName evidence="4">TIGR00266 family protein</fullName>
    </recommendedName>
</protein>
<evidence type="ECO:0000313" key="2">
    <source>
        <dbReference type="EMBL" id="KID55354.1"/>
    </source>
</evidence>
<dbReference type="NCBIfam" id="TIGR00266">
    <property type="entry name" value="TIGR00266 family protein"/>
    <property type="match status" value="1"/>
</dbReference>
<dbReference type="PANTHER" id="PTHR43657:SF1">
    <property type="entry name" value="ALTERED INHERITANCE OF MITOCHONDRIA PROTEIN 24, MITOCHONDRIAL"/>
    <property type="match status" value="1"/>
</dbReference>
<feature type="region of interest" description="Disordered" evidence="1">
    <location>
        <begin position="238"/>
        <end position="262"/>
    </location>
</feature>
<proteinExistence type="predicted"/>
<evidence type="ECO:0008006" key="4">
    <source>
        <dbReference type="Google" id="ProtNLM"/>
    </source>
</evidence>
<organism evidence="2 3">
    <name type="scientific">Pseudoalteromonas luteoviolacea</name>
    <dbReference type="NCBI Taxonomy" id="43657"/>
    <lineage>
        <taxon>Bacteria</taxon>
        <taxon>Pseudomonadati</taxon>
        <taxon>Pseudomonadota</taxon>
        <taxon>Gammaproteobacteria</taxon>
        <taxon>Alteromonadales</taxon>
        <taxon>Pseudoalteromonadaceae</taxon>
        <taxon>Pseudoalteromonas</taxon>
    </lineage>
</organism>
<dbReference type="SUPFAM" id="SSF51219">
    <property type="entry name" value="TRAP-like"/>
    <property type="match status" value="1"/>
</dbReference>
<evidence type="ECO:0000313" key="3">
    <source>
        <dbReference type="Proteomes" id="UP000031327"/>
    </source>
</evidence>
<comment type="caution">
    <text evidence="2">The sequence shown here is derived from an EMBL/GenBank/DDBJ whole genome shotgun (WGS) entry which is preliminary data.</text>
</comment>
<dbReference type="AlphaFoldDB" id="A0A0C1MEZ0"/>
<dbReference type="InterPro" id="IPR002838">
    <property type="entry name" value="AIM24"/>
</dbReference>
<sequence>MHCHEIDYEIIGESMQMVEVELDPNETVIAEAGAMNYMQDGISFEAKMGDGSDVDQGFMGKLFSAGKRLISGESLFMTHFTNEGVGKKRVAFAAPFPGSILALDMATLGQSVYLQKDSFLCAALGTKVDIAFQRKLGAGFFGGEGFILEHLQGDGMAFAHAGGTVVEKQLNGETLRVDTGCVVGFSEGIEFDIERVKGLKSMFFGGEGLFLATLKGHGTVWIQSLPFSRLADRVLEHAPKQGGSRQGEGSVLGSVGDIIDGD</sequence>
<accession>A0A0C1MEZ0</accession>